<protein>
    <submittedName>
        <fullName evidence="4">Oidioi.mRNA.OKI2018_I69.PAR.g11604.t1.cds</fullName>
    </submittedName>
</protein>
<keyword evidence="5" id="KW-1185">Reference proteome</keyword>
<gene>
    <name evidence="4" type="ORF">OKIOD_LOCUS3162</name>
</gene>
<proteinExistence type="predicted"/>
<evidence type="ECO:0000256" key="1">
    <source>
        <dbReference type="ARBA" id="ARBA00022741"/>
    </source>
</evidence>
<evidence type="ECO:0000259" key="3">
    <source>
        <dbReference type="Pfam" id="PF06479"/>
    </source>
</evidence>
<dbReference type="Proteomes" id="UP001158576">
    <property type="component" value="Chromosome PAR"/>
</dbReference>
<dbReference type="InterPro" id="IPR010513">
    <property type="entry name" value="KEN_dom"/>
</dbReference>
<name>A0ABN7RWL6_OIKDI</name>
<dbReference type="EMBL" id="OU015568">
    <property type="protein sequence ID" value="CAG5087680.1"/>
    <property type="molecule type" value="Genomic_DNA"/>
</dbReference>
<organism evidence="4 5">
    <name type="scientific">Oikopleura dioica</name>
    <name type="common">Tunicate</name>
    <dbReference type="NCBI Taxonomy" id="34765"/>
    <lineage>
        <taxon>Eukaryota</taxon>
        <taxon>Metazoa</taxon>
        <taxon>Chordata</taxon>
        <taxon>Tunicata</taxon>
        <taxon>Appendicularia</taxon>
        <taxon>Copelata</taxon>
        <taxon>Oikopleuridae</taxon>
        <taxon>Oikopleura</taxon>
    </lineage>
</organism>
<dbReference type="Gene3D" id="1.20.1440.180">
    <property type="entry name" value="KEN domain"/>
    <property type="match status" value="1"/>
</dbReference>
<accession>A0ABN7RWL6</accession>
<dbReference type="Pfam" id="PF06479">
    <property type="entry name" value="Ribonuc_2-5A"/>
    <property type="match status" value="1"/>
</dbReference>
<feature type="domain" description="KEN" evidence="3">
    <location>
        <begin position="54"/>
        <end position="193"/>
    </location>
</feature>
<evidence type="ECO:0000313" key="5">
    <source>
        <dbReference type="Proteomes" id="UP001158576"/>
    </source>
</evidence>
<keyword evidence="2" id="KW-0067">ATP-binding</keyword>
<dbReference type="InterPro" id="IPR038357">
    <property type="entry name" value="KEN_sf"/>
</dbReference>
<sequence length="239" mass="28008">MRLPTDLTVVDSIKAVIEDNLKEDKDEFIERTAVTLKKDFFHELYKELSYDVHDSSEKSENEKKTQHVLIDFIETFKPLILGKESWLSEELLGTELWSHLTTPAKGKTTRGRMRQFKTYKKDTIVELISVIRNLQLHFEEQPLRIRKILLNSKCPDDDVTLSSADSLTKYFNFWEKKFPSFLENLYTVFSMLKLSSLKTFYGKMDNDEELNDIDATVNSKNYNEKFHSDDSGIESRQRG</sequence>
<reference evidence="4 5" key="1">
    <citation type="submission" date="2021-04" db="EMBL/GenBank/DDBJ databases">
        <authorList>
            <person name="Bliznina A."/>
        </authorList>
    </citation>
    <scope>NUCLEOTIDE SEQUENCE [LARGE SCALE GENOMIC DNA]</scope>
</reference>
<keyword evidence="1" id="KW-0547">Nucleotide-binding</keyword>
<evidence type="ECO:0000256" key="2">
    <source>
        <dbReference type="ARBA" id="ARBA00022840"/>
    </source>
</evidence>
<evidence type="ECO:0000313" key="4">
    <source>
        <dbReference type="EMBL" id="CAG5087680.1"/>
    </source>
</evidence>